<dbReference type="InterPro" id="IPR021416">
    <property type="entry name" value="DUF3048_N"/>
</dbReference>
<dbReference type="Gene3D" id="3.50.90.10">
    <property type="entry name" value="YerB-like"/>
    <property type="match status" value="1"/>
</dbReference>
<evidence type="ECO:0000313" key="5">
    <source>
        <dbReference type="EMBL" id="GEL96761.1"/>
    </source>
</evidence>
<dbReference type="EMBL" id="BJWH01000001">
    <property type="protein sequence ID" value="GEL96761.1"/>
    <property type="molecule type" value="Genomic_DNA"/>
</dbReference>
<keyword evidence="6" id="KW-1185">Reference proteome</keyword>
<evidence type="ECO:0000256" key="2">
    <source>
        <dbReference type="SAM" id="SignalP"/>
    </source>
</evidence>
<keyword evidence="2" id="KW-0732">Signal</keyword>
<dbReference type="Proteomes" id="UP000321049">
    <property type="component" value="Unassembled WGS sequence"/>
</dbReference>
<evidence type="ECO:0000256" key="1">
    <source>
        <dbReference type="SAM" id="MobiDB-lite"/>
    </source>
</evidence>
<organism evidence="5 6">
    <name type="scientific">Cellulomonas terrae</name>
    <dbReference type="NCBI Taxonomy" id="311234"/>
    <lineage>
        <taxon>Bacteria</taxon>
        <taxon>Bacillati</taxon>
        <taxon>Actinomycetota</taxon>
        <taxon>Actinomycetes</taxon>
        <taxon>Micrococcales</taxon>
        <taxon>Cellulomonadaceae</taxon>
        <taxon>Cellulomonas</taxon>
    </lineage>
</organism>
<name>A0A511JFJ1_9CELL</name>
<proteinExistence type="predicted"/>
<evidence type="ECO:0000313" key="6">
    <source>
        <dbReference type="Proteomes" id="UP000321049"/>
    </source>
</evidence>
<feature type="region of interest" description="Disordered" evidence="1">
    <location>
        <begin position="291"/>
        <end position="318"/>
    </location>
</feature>
<dbReference type="InterPro" id="IPR035328">
    <property type="entry name" value="DUF3048_C"/>
</dbReference>
<feature type="signal peptide" evidence="2">
    <location>
        <begin position="1"/>
        <end position="30"/>
    </location>
</feature>
<gene>
    <name evidence="5" type="ORF">CTE05_03080</name>
</gene>
<feature type="domain" description="DUF3048" evidence="4">
    <location>
        <begin position="237"/>
        <end position="351"/>
    </location>
</feature>
<evidence type="ECO:0008006" key="7">
    <source>
        <dbReference type="Google" id="ProtNLM"/>
    </source>
</evidence>
<dbReference type="SUPFAM" id="SSF159774">
    <property type="entry name" value="YerB-like"/>
    <property type="match status" value="1"/>
</dbReference>
<evidence type="ECO:0000259" key="4">
    <source>
        <dbReference type="Pfam" id="PF17479"/>
    </source>
</evidence>
<feature type="chain" id="PRO_5038710257" description="Lipoprotein YerB" evidence="2">
    <location>
        <begin position="31"/>
        <end position="364"/>
    </location>
</feature>
<dbReference type="AlphaFoldDB" id="A0A511JFJ1"/>
<dbReference type="InterPro" id="IPR023158">
    <property type="entry name" value="YerB-like_sf"/>
</dbReference>
<sequence>MPPVLTVPSARRRPLAFVALATGAALVLGACSGSPTDPTPVPPVTQAPVIEPAKAAPPAPVVPPRWPLTGVAAAEVAPRPALAIKVENSGEARPQTGLDQADVIWEQVVEGGISRFVAVYQSQVPAEVGPIRSVRPMDPAIAAPLHGLIAFSGGQQPFVQSLKNAGLQIVSMDAGAAGFYRKKGVGPAPHNVYGTPQTFWDQADADHSAVPPTQFVMAKTLEKASAVVAGAPASTVAVRLSGYSRPTWTWDAGTGTWLRAEGTAPAMLRSGARIAATNVVTLKVRLVDSGTKDPAGNPVPETVLDGSGDATVSSGGRTVSGTWSKAGTDAVLTLAAADGSVLTLAPGTTWVELVPTDSGSVTIS</sequence>
<dbReference type="Pfam" id="PF17479">
    <property type="entry name" value="DUF3048_C"/>
    <property type="match status" value="1"/>
</dbReference>
<accession>A0A511JFJ1</accession>
<dbReference type="Pfam" id="PF11258">
    <property type="entry name" value="DUF3048"/>
    <property type="match status" value="1"/>
</dbReference>
<comment type="caution">
    <text evidence="5">The sequence shown here is derived from an EMBL/GenBank/DDBJ whole genome shotgun (WGS) entry which is preliminary data.</text>
</comment>
<protein>
    <recommendedName>
        <fullName evidence="7">Lipoprotein YerB</fullName>
    </recommendedName>
</protein>
<reference evidence="5 6" key="1">
    <citation type="submission" date="2019-07" db="EMBL/GenBank/DDBJ databases">
        <title>Whole genome shotgun sequence of Cellulomonas terrae NBRC 100819.</title>
        <authorList>
            <person name="Hosoyama A."/>
            <person name="Uohara A."/>
            <person name="Ohji S."/>
            <person name="Ichikawa N."/>
        </authorList>
    </citation>
    <scope>NUCLEOTIDE SEQUENCE [LARGE SCALE GENOMIC DNA]</scope>
    <source>
        <strain evidence="5 6">NBRC 100819</strain>
    </source>
</reference>
<dbReference type="RefSeq" id="WP_246123183.1">
    <property type="nucleotide sequence ID" value="NZ_BJWH01000001.1"/>
</dbReference>
<evidence type="ECO:0000259" key="3">
    <source>
        <dbReference type="Pfam" id="PF11258"/>
    </source>
</evidence>
<feature type="domain" description="DUF3048" evidence="3">
    <location>
        <begin position="68"/>
        <end position="206"/>
    </location>
</feature>